<dbReference type="Proteomes" id="UP001589532">
    <property type="component" value="Unassembled WGS sequence"/>
</dbReference>
<dbReference type="InterPro" id="IPR036188">
    <property type="entry name" value="FAD/NAD-bd_sf"/>
</dbReference>
<keyword evidence="2" id="KW-0274">FAD</keyword>
<dbReference type="Pfam" id="PF01494">
    <property type="entry name" value="FAD_binding_3"/>
    <property type="match status" value="2"/>
</dbReference>
<sequence length="391" mass="42086">MTDHHLLIVGGGIAGSCLAQGLRRAGLGVTLFERDPSAAHRPQGYRISLKETGARALRACLPDGLFDLAVATSIRPATRMIFMETDLRPKFAKDIPETRPGVDGFGVNRLTLREILISGLSDSVRFGMDFQRYERLGDGRVRAHFAGGRSVDGDLLVGAEGVGSRVRAQLLPDAVVDELDWALYGRTWITPDLLAATPPELVDSFNRVIAPDGGAIAIATCRPLTPVPEAVARHAPGTRLTDIPGYFSWTLSAPGPRPDGVPPAALHRLAMDTVRGWHEGVRRIVHEASPEETFVLRTHSARRVEPWDDPAITLVGDAVHSMSPGRGEGANVGLRDARVLSDLLGAAAAKGHPLATAKASYERRMLDYAFTAVDASRHHPFAPFQPRTPAG</sequence>
<dbReference type="Gene3D" id="3.50.50.60">
    <property type="entry name" value="FAD/NAD(P)-binding domain"/>
    <property type="match status" value="1"/>
</dbReference>
<evidence type="ECO:0000256" key="4">
    <source>
        <dbReference type="ARBA" id="ARBA00023033"/>
    </source>
</evidence>
<keyword evidence="3" id="KW-0560">Oxidoreductase</keyword>
<dbReference type="SUPFAM" id="SSF51905">
    <property type="entry name" value="FAD/NAD(P)-binding domain"/>
    <property type="match status" value="1"/>
</dbReference>
<organism evidence="6 7">
    <name type="scientific">Nonomuraea helvata</name>
    <dbReference type="NCBI Taxonomy" id="37484"/>
    <lineage>
        <taxon>Bacteria</taxon>
        <taxon>Bacillati</taxon>
        <taxon>Actinomycetota</taxon>
        <taxon>Actinomycetes</taxon>
        <taxon>Streptosporangiales</taxon>
        <taxon>Streptosporangiaceae</taxon>
        <taxon>Nonomuraea</taxon>
    </lineage>
</organism>
<evidence type="ECO:0000256" key="2">
    <source>
        <dbReference type="ARBA" id="ARBA00022827"/>
    </source>
</evidence>
<name>A0ABV5RS03_9ACTN</name>
<dbReference type="InterPro" id="IPR002938">
    <property type="entry name" value="FAD-bd"/>
</dbReference>
<keyword evidence="1" id="KW-0285">Flavoprotein</keyword>
<keyword evidence="4" id="KW-0503">Monooxygenase</keyword>
<dbReference type="PANTHER" id="PTHR47178">
    <property type="entry name" value="MONOOXYGENASE, FAD-BINDING"/>
    <property type="match status" value="1"/>
</dbReference>
<evidence type="ECO:0000259" key="5">
    <source>
        <dbReference type="Pfam" id="PF01494"/>
    </source>
</evidence>
<evidence type="ECO:0000313" key="6">
    <source>
        <dbReference type="EMBL" id="MFB9621608.1"/>
    </source>
</evidence>
<accession>A0ABV5RS03</accession>
<evidence type="ECO:0000256" key="3">
    <source>
        <dbReference type="ARBA" id="ARBA00023002"/>
    </source>
</evidence>
<dbReference type="PANTHER" id="PTHR47178:SF5">
    <property type="entry name" value="FAD-BINDING DOMAIN-CONTAINING PROTEIN"/>
    <property type="match status" value="1"/>
</dbReference>
<protein>
    <submittedName>
        <fullName evidence="6">NAD(P)/FAD-dependent oxidoreductase</fullName>
    </submittedName>
</protein>
<dbReference type="EMBL" id="JBHMBW010000001">
    <property type="protein sequence ID" value="MFB9621608.1"/>
    <property type="molecule type" value="Genomic_DNA"/>
</dbReference>
<keyword evidence="7" id="KW-1185">Reference proteome</keyword>
<evidence type="ECO:0000313" key="7">
    <source>
        <dbReference type="Proteomes" id="UP001589532"/>
    </source>
</evidence>
<feature type="domain" description="FAD-binding" evidence="5">
    <location>
        <begin position="298"/>
        <end position="374"/>
    </location>
</feature>
<evidence type="ECO:0000256" key="1">
    <source>
        <dbReference type="ARBA" id="ARBA00022630"/>
    </source>
</evidence>
<reference evidence="6 7" key="1">
    <citation type="submission" date="2024-09" db="EMBL/GenBank/DDBJ databases">
        <authorList>
            <person name="Sun Q."/>
            <person name="Mori K."/>
        </authorList>
    </citation>
    <scope>NUCLEOTIDE SEQUENCE [LARGE SCALE GENOMIC DNA]</scope>
    <source>
        <strain evidence="6 7">JCM 3143</strain>
    </source>
</reference>
<dbReference type="RefSeq" id="WP_344986711.1">
    <property type="nucleotide sequence ID" value="NZ_BAAAXV010000001.1"/>
</dbReference>
<gene>
    <name evidence="6" type="ORF">ACFFSA_00800</name>
</gene>
<feature type="domain" description="FAD-binding" evidence="5">
    <location>
        <begin position="6"/>
        <end position="170"/>
    </location>
</feature>
<proteinExistence type="predicted"/>
<dbReference type="PRINTS" id="PR00420">
    <property type="entry name" value="RNGMNOXGNASE"/>
</dbReference>
<comment type="caution">
    <text evidence="6">The sequence shown here is derived from an EMBL/GenBank/DDBJ whole genome shotgun (WGS) entry which is preliminary data.</text>
</comment>